<dbReference type="InterPro" id="IPR017938">
    <property type="entry name" value="Riboflavin_synthase-like_b-brl"/>
</dbReference>
<proteinExistence type="inferred from homology"/>
<dbReference type="PANTHER" id="PTHR47878:SF2">
    <property type="entry name" value="OXIDOREDUCTASE FAD_NAD(P)-BINDING DOMAIN PROTEIN"/>
    <property type="match status" value="1"/>
</dbReference>
<dbReference type="SUPFAM" id="SSF52343">
    <property type="entry name" value="Ferredoxin reductase-like, C-terminal NADP-linked domain"/>
    <property type="match status" value="1"/>
</dbReference>
<keyword evidence="7" id="KW-1185">Reference proteome</keyword>
<comment type="catalytic activity">
    <reaction evidence="4">
        <text>2 reduced [2Fe-2S]-[ferredoxin] + NADP(+) + H(+) = 2 oxidized [2Fe-2S]-[ferredoxin] + NADPH</text>
        <dbReference type="Rhea" id="RHEA:20125"/>
        <dbReference type="Rhea" id="RHEA-COMP:10000"/>
        <dbReference type="Rhea" id="RHEA-COMP:10001"/>
        <dbReference type="ChEBI" id="CHEBI:15378"/>
        <dbReference type="ChEBI" id="CHEBI:33737"/>
        <dbReference type="ChEBI" id="CHEBI:33738"/>
        <dbReference type="ChEBI" id="CHEBI:57783"/>
        <dbReference type="ChEBI" id="CHEBI:58349"/>
        <dbReference type="EC" id="1.18.1.2"/>
    </reaction>
</comment>
<dbReference type="GO" id="GO:0004324">
    <property type="term" value="F:ferredoxin-NADP+ reductase activity"/>
    <property type="evidence" value="ECO:0007669"/>
    <property type="project" value="UniProtKB-EC"/>
</dbReference>
<comment type="similarity">
    <text evidence="1">Belongs to the ferredoxin--NADP reductase type 1 family.</text>
</comment>
<dbReference type="GO" id="GO:0000166">
    <property type="term" value="F:nucleotide binding"/>
    <property type="evidence" value="ECO:0007669"/>
    <property type="project" value="UniProtKB-KW"/>
</dbReference>
<dbReference type="AlphaFoldDB" id="A0A2Z6IB55"/>
<dbReference type="GO" id="GO:0042167">
    <property type="term" value="P:heme catabolic process"/>
    <property type="evidence" value="ECO:0007669"/>
    <property type="project" value="TreeGrafter"/>
</dbReference>
<evidence type="ECO:0000256" key="3">
    <source>
        <dbReference type="ARBA" id="ARBA00022741"/>
    </source>
</evidence>
<organism evidence="6 7">
    <name type="scientific">Sutterella megalosphaeroides</name>
    <dbReference type="NCBI Taxonomy" id="2494234"/>
    <lineage>
        <taxon>Bacteria</taxon>
        <taxon>Pseudomonadati</taxon>
        <taxon>Pseudomonadota</taxon>
        <taxon>Betaproteobacteria</taxon>
        <taxon>Burkholderiales</taxon>
        <taxon>Sutterellaceae</taxon>
        <taxon>Sutterella</taxon>
    </lineage>
</organism>
<dbReference type="KEGG" id="sutt:SUTMEG_07280"/>
<keyword evidence="3" id="KW-0547">Nucleotide-binding</keyword>
<accession>A0A2Z6IB55</accession>
<dbReference type="RefSeq" id="WP_120176507.1">
    <property type="nucleotide sequence ID" value="NZ_AP018786.1"/>
</dbReference>
<name>A0A2Z6IB55_9BURK</name>
<dbReference type="Proteomes" id="UP000271003">
    <property type="component" value="Chromosome"/>
</dbReference>
<gene>
    <name evidence="6" type="ORF">SUTMEG_07280</name>
</gene>
<dbReference type="EC" id="1.18.1.2" evidence="2"/>
<dbReference type="InterPro" id="IPR039261">
    <property type="entry name" value="FNR_nucleotide-bd"/>
</dbReference>
<sequence>MQTITLTSKRRAAPNLFVLEFTRPEGWSFEAGQFARIGLPVEGADPLMRAYSVASAPEENVLRFLVTRVEGGALSPRLTDLEPGETALLDGAAEGNLLPRRIPGGETLWFFATGSGLSPFLSMLRSKSLWEDRKDVVLVLSVRNFEDAAVARELVDTAFPGEFTLVVSTTREEEDGRRGDLSGRIPALLESGELEAHVGKRITPEASRVLLCGNPDFITATRAVFKARGIVSPRFGKPGQLVAENFW</sequence>
<dbReference type="OrthoDB" id="9784483at2"/>
<dbReference type="PROSITE" id="PS51384">
    <property type="entry name" value="FAD_FR"/>
    <property type="match status" value="1"/>
</dbReference>
<evidence type="ECO:0000256" key="4">
    <source>
        <dbReference type="ARBA" id="ARBA00047776"/>
    </source>
</evidence>
<evidence type="ECO:0000313" key="6">
    <source>
        <dbReference type="EMBL" id="BBF22837.1"/>
    </source>
</evidence>
<dbReference type="EMBL" id="AP018786">
    <property type="protein sequence ID" value="BBF22837.1"/>
    <property type="molecule type" value="Genomic_DNA"/>
</dbReference>
<dbReference type="InterPro" id="IPR051930">
    <property type="entry name" value="FNR_type-1"/>
</dbReference>
<reference evidence="6 7" key="1">
    <citation type="journal article" date="2018" name="Int. J. Syst. Evol. Microbiol.">
        <title>Mesosutterella multiformis gen. nov., sp. nov., a member of the family Sutterellaceae and Sutterella megalosphaeroides sp. nov., isolated from human faeces.</title>
        <authorList>
            <person name="Sakamoto M."/>
            <person name="Ikeyama N."/>
            <person name="Kunihiro T."/>
            <person name="Iino T."/>
            <person name="Yuki M."/>
            <person name="Ohkuma M."/>
        </authorList>
    </citation>
    <scope>NUCLEOTIDE SEQUENCE [LARGE SCALE GENOMIC DNA]</scope>
    <source>
        <strain evidence="6 7">6FBBBH3</strain>
    </source>
</reference>
<dbReference type="PANTHER" id="PTHR47878">
    <property type="entry name" value="OXIDOREDUCTASE FAD/NAD(P)-BINDING DOMAIN PROTEIN"/>
    <property type="match status" value="1"/>
</dbReference>
<dbReference type="SUPFAM" id="SSF63380">
    <property type="entry name" value="Riboflavin synthase domain-like"/>
    <property type="match status" value="1"/>
</dbReference>
<dbReference type="Gene3D" id="2.40.30.10">
    <property type="entry name" value="Translation factors"/>
    <property type="match status" value="1"/>
</dbReference>
<dbReference type="InterPro" id="IPR017927">
    <property type="entry name" value="FAD-bd_FR_type"/>
</dbReference>
<evidence type="ECO:0000313" key="7">
    <source>
        <dbReference type="Proteomes" id="UP000271003"/>
    </source>
</evidence>
<dbReference type="GO" id="GO:0034599">
    <property type="term" value="P:cellular response to oxidative stress"/>
    <property type="evidence" value="ECO:0007669"/>
    <property type="project" value="TreeGrafter"/>
</dbReference>
<dbReference type="Gene3D" id="3.40.50.80">
    <property type="entry name" value="Nucleotide-binding domain of ferredoxin-NADP reductase (FNR) module"/>
    <property type="match status" value="1"/>
</dbReference>
<feature type="domain" description="FAD-binding FR-type" evidence="5">
    <location>
        <begin position="1"/>
        <end position="100"/>
    </location>
</feature>
<dbReference type="Pfam" id="PF00970">
    <property type="entry name" value="FAD_binding_6"/>
    <property type="match status" value="1"/>
</dbReference>
<protein>
    <recommendedName>
        <fullName evidence="2">ferredoxin--NADP(+) reductase</fullName>
        <ecNumber evidence="2">1.18.1.2</ecNumber>
    </recommendedName>
</protein>
<dbReference type="PRINTS" id="PR00410">
    <property type="entry name" value="PHEHYDRXLASE"/>
</dbReference>
<dbReference type="InterPro" id="IPR008333">
    <property type="entry name" value="Cbr1-like_FAD-bd_dom"/>
</dbReference>
<dbReference type="InterPro" id="IPR001433">
    <property type="entry name" value="OxRdtase_FAD/NAD-bd"/>
</dbReference>
<evidence type="ECO:0000259" key="5">
    <source>
        <dbReference type="PROSITE" id="PS51384"/>
    </source>
</evidence>
<dbReference type="Pfam" id="PF00175">
    <property type="entry name" value="NAD_binding_1"/>
    <property type="match status" value="1"/>
</dbReference>
<dbReference type="CDD" id="cd06195">
    <property type="entry name" value="FNR1"/>
    <property type="match status" value="1"/>
</dbReference>
<evidence type="ECO:0000256" key="2">
    <source>
        <dbReference type="ARBA" id="ARBA00013223"/>
    </source>
</evidence>
<evidence type="ECO:0000256" key="1">
    <source>
        <dbReference type="ARBA" id="ARBA00008312"/>
    </source>
</evidence>
<dbReference type="InterPro" id="IPR033892">
    <property type="entry name" value="FNR_bac"/>
</dbReference>